<dbReference type="Pfam" id="PF07532">
    <property type="entry name" value="Big_4"/>
    <property type="match status" value="1"/>
</dbReference>
<dbReference type="GO" id="GO:0015926">
    <property type="term" value="F:glucosidase activity"/>
    <property type="evidence" value="ECO:0007669"/>
    <property type="project" value="InterPro"/>
</dbReference>
<dbReference type="Proteomes" id="UP000272464">
    <property type="component" value="Unassembled WGS sequence"/>
</dbReference>
<reference evidence="8 9" key="1">
    <citation type="submission" date="2018-12" db="EMBL/GenBank/DDBJ databases">
        <authorList>
            <person name="Sun L."/>
            <person name="Chen Z."/>
        </authorList>
    </citation>
    <scope>NUCLEOTIDE SEQUENCE [LARGE SCALE GENOMIC DNA]</scope>
    <source>
        <strain evidence="8 9">3-5-3</strain>
    </source>
</reference>
<dbReference type="InterPro" id="IPR001119">
    <property type="entry name" value="SLH_dom"/>
</dbReference>
<feature type="region of interest" description="Disordered" evidence="5">
    <location>
        <begin position="820"/>
        <end position="851"/>
    </location>
</feature>
<feature type="compositionally biased region" description="Polar residues" evidence="5">
    <location>
        <begin position="841"/>
        <end position="851"/>
    </location>
</feature>
<dbReference type="PANTHER" id="PTHR34983:SF2">
    <property type="entry name" value="ENDO-BETA-1,4-GALACTANASE"/>
    <property type="match status" value="1"/>
</dbReference>
<keyword evidence="2 4" id="KW-0378">Hydrolase</keyword>
<dbReference type="Pfam" id="PF00754">
    <property type="entry name" value="F5_F8_type_C"/>
    <property type="match status" value="2"/>
</dbReference>
<dbReference type="InterPro" id="IPR000421">
    <property type="entry name" value="FA58C"/>
</dbReference>
<dbReference type="SUPFAM" id="SSF51445">
    <property type="entry name" value="(Trans)glycosidases"/>
    <property type="match status" value="1"/>
</dbReference>
<feature type="chain" id="PRO_5039751514" description="Arabinogalactan endo-beta-1,4-galactanase" evidence="4">
    <location>
        <begin position="31"/>
        <end position="1426"/>
    </location>
</feature>
<dbReference type="Gene3D" id="1.20.1270.70">
    <property type="entry name" value="Designed single chain three-helix bundle"/>
    <property type="match status" value="1"/>
</dbReference>
<dbReference type="Gene3D" id="1.20.1270.90">
    <property type="entry name" value="AF1782-like"/>
    <property type="match status" value="2"/>
</dbReference>
<evidence type="ECO:0000256" key="3">
    <source>
        <dbReference type="ARBA" id="ARBA00023295"/>
    </source>
</evidence>
<feature type="domain" description="SLH" evidence="7">
    <location>
        <begin position="1242"/>
        <end position="1301"/>
    </location>
</feature>
<feature type="domain" description="SLH" evidence="7">
    <location>
        <begin position="1368"/>
        <end position="1426"/>
    </location>
</feature>
<accession>A0A3S1BBI7</accession>
<dbReference type="Pfam" id="PF07745">
    <property type="entry name" value="Glyco_hydro_53"/>
    <property type="match status" value="1"/>
</dbReference>
<dbReference type="SUPFAM" id="SSF49785">
    <property type="entry name" value="Galactose-binding domain-like"/>
    <property type="match status" value="2"/>
</dbReference>
<evidence type="ECO:0000259" key="7">
    <source>
        <dbReference type="PROSITE" id="PS51272"/>
    </source>
</evidence>
<evidence type="ECO:0000313" key="9">
    <source>
        <dbReference type="Proteomes" id="UP000272464"/>
    </source>
</evidence>
<feature type="domain" description="F5/8 type C" evidence="6">
    <location>
        <begin position="802"/>
        <end position="942"/>
    </location>
</feature>
<evidence type="ECO:0000256" key="1">
    <source>
        <dbReference type="ARBA" id="ARBA00010687"/>
    </source>
</evidence>
<comment type="similarity">
    <text evidence="1 4">Belongs to the glycosyl hydrolase 53 family.</text>
</comment>
<evidence type="ECO:0000256" key="2">
    <source>
        <dbReference type="ARBA" id="ARBA00022801"/>
    </source>
</evidence>
<dbReference type="PROSITE" id="PS50022">
    <property type="entry name" value="FA58C_3"/>
    <property type="match status" value="2"/>
</dbReference>
<feature type="domain" description="SLH" evidence="7">
    <location>
        <begin position="1302"/>
        <end position="1365"/>
    </location>
</feature>
<dbReference type="InterPro" id="IPR017853">
    <property type="entry name" value="GH"/>
</dbReference>
<feature type="signal peptide" evidence="4">
    <location>
        <begin position="1"/>
        <end position="30"/>
    </location>
</feature>
<dbReference type="OrthoDB" id="9768786at2"/>
<proteinExistence type="inferred from homology"/>
<organism evidence="8 9">
    <name type="scientific">Paenibacillus zeisoli</name>
    <dbReference type="NCBI Taxonomy" id="2496267"/>
    <lineage>
        <taxon>Bacteria</taxon>
        <taxon>Bacillati</taxon>
        <taxon>Bacillota</taxon>
        <taxon>Bacilli</taxon>
        <taxon>Bacillales</taxon>
        <taxon>Paenibacillaceae</taxon>
        <taxon>Paenibacillus</taxon>
    </lineage>
</organism>
<sequence length="1426" mass="153287">MKRGKSWVSRLIVITLLLPYFGISASSAEAAAVNLALNTTVTTSSEYTEWGSAKEHIVDGDTGTHWNASNADPGNWVVLDLGGTYSLSGADVLWKDETLVQFKIEASADNQNWSMVADQTGNASTQQLAALKFDTPNVRYVRLTINKYGDTGAWPGIKELRIWQKQEVKDPAAITGYDTVTTSTSTGAAPSLPNEILAYYQDGSSGKVNVVWEAVPPSSYSVTGTFTIKGAVEGSTVQPEASITVSGYREDFIRGVDISTLTAIEDHGGRYFDSNGVQRDLLDILKDRGVNYVRLRLWNDPKKSGGYNNESDVIRLAKRVKSKGLKLLVDFHYSDEWAHPGQQIPPSAWKDLSQSDLEKAVHDYTQQVVQDLKQVNAMPDMVQIGNEINSGVLNGLNSTPDFDKNAALLSSGVQGVRDVAGGDQVKIMIHLAEGGKYDTFKWYFGELNKRNVPYDIIGLSYYPFWHGTFADVQKTMNGMAEEFGKEVVIAETSYPFTFKEGDAHENVINSPSKLIGGATFPATVQGQYDAMKAVMEALVHVPDQKGAGFFYWEPAWITANVGWIDSEGDAWENQAMFDYKEFPANGGQSYAGYALNSLDVYKIGLPVMPTNRAELAAAIAKASSLVQADFADGSWEILQPALANASSKYNQLGLTQADADSAAESLSAVMSSLQINTPDKSILKTVIDEAKALKQADWSAVTWADLQTALSKAENVYVNNKVTQTEVNTAAASLRTAIDGLSNVDKTTLVARIAEAKTLDATSYSKSSWNKLLTAISAAEAVNTKANAVQTEVEAALTALQSAVNSLVPLQSLTAGAAVTSSSNAGSGGGKANSPEGAIDDNTTTSWGTNQGGPSWWKIDFGESKLLSKVEMLLWSGGLKYTIEISDDDDNYTKVIDTTSDVITTTTPKHVLPDNTKARYVKVTIVSGPAWVGISEFKAYGLAIADKSQLLELIEKANGFTSTKYTSASWNLLQQALLPAKETAADPQAQQSEVDHAVTSLNEAVNGLVLASTVSPGTPSGDSSGVPVSTSSQSESSANQPIISVIGSDIKIQPGNTTGDIHVSMEQLREAAAHQPDGQVSIIVQSAQAGKLQTVHVPAKWLSEQTNTQKESLLVNISGAAVSLNGDILSGLKLDDNSLLEISIAKVSSSSLPLQSASSIGNQSVYDFNLMLNGRKLTWNNRNVQVSLPYTLGSGETPEQVVVYHVNETGVLEPVKAAHYDKESGRVIFRPEHFSMYTAIRAPKQFSDLAVLPWAQGSVESMAAKGILMGNGHGQFEPGKAVTRAEFLQMLMKAMDLKAEGKAGGFTDVKASAWYYQVVSEAQLLGIVKGKKDGSFGANEAITRQDMAVLLVQALQLTKDKLVSHPVTGTFKDVALISDYATEAVTYGQRTQIIKGMGNGTFEPHGTATRAEAAVLLNRVMEEMSK</sequence>
<evidence type="ECO:0000259" key="6">
    <source>
        <dbReference type="PROSITE" id="PS50022"/>
    </source>
</evidence>
<gene>
    <name evidence="8" type="ORF">EJP77_00910</name>
</gene>
<comment type="caution">
    <text evidence="8">The sequence shown here is derived from an EMBL/GenBank/DDBJ whole genome shotgun (WGS) entry which is preliminary data.</text>
</comment>
<dbReference type="Gene3D" id="3.20.20.80">
    <property type="entry name" value="Glycosidases"/>
    <property type="match status" value="1"/>
</dbReference>
<keyword evidence="9" id="KW-1185">Reference proteome</keyword>
<dbReference type="EMBL" id="RZNX01000001">
    <property type="protein sequence ID" value="RUT35613.1"/>
    <property type="molecule type" value="Genomic_DNA"/>
</dbReference>
<comment type="catalytic activity">
    <reaction evidence="4">
        <text>The enzyme specifically hydrolyzes (1-&gt;4)-beta-D-galactosidic linkages in type I arabinogalactans.</text>
        <dbReference type="EC" id="3.2.1.89"/>
    </reaction>
</comment>
<feature type="domain" description="F5/8 type C" evidence="6">
    <location>
        <begin position="16"/>
        <end position="143"/>
    </location>
</feature>
<dbReference type="PANTHER" id="PTHR34983">
    <property type="entry name" value="ARABINOGALACTAN ENDO-BETA-1,4-GALACTANASE A"/>
    <property type="match status" value="1"/>
</dbReference>
<dbReference type="EC" id="3.2.1.89" evidence="4"/>
<feature type="region of interest" description="Disordered" evidence="5">
    <location>
        <begin position="1012"/>
        <end position="1038"/>
    </location>
</feature>
<dbReference type="InterPro" id="IPR008979">
    <property type="entry name" value="Galactose-bd-like_sf"/>
</dbReference>
<dbReference type="InterPro" id="IPR011683">
    <property type="entry name" value="Glyco_hydro_53"/>
</dbReference>
<dbReference type="InterPro" id="IPR011081">
    <property type="entry name" value="Big_4"/>
</dbReference>
<feature type="compositionally biased region" description="Low complexity" evidence="5">
    <location>
        <begin position="1012"/>
        <end position="1037"/>
    </location>
</feature>
<dbReference type="Pfam" id="PF07554">
    <property type="entry name" value="FIVAR"/>
    <property type="match status" value="3"/>
</dbReference>
<keyword evidence="4" id="KW-0732">Signal</keyword>
<protein>
    <recommendedName>
        <fullName evidence="4">Arabinogalactan endo-beta-1,4-galactanase</fullName>
        <ecNumber evidence="4">3.2.1.89</ecNumber>
    </recommendedName>
</protein>
<dbReference type="GO" id="GO:0031218">
    <property type="term" value="F:arabinogalactan endo-1,4-beta-galactosidase activity"/>
    <property type="evidence" value="ECO:0007669"/>
    <property type="project" value="UniProtKB-EC"/>
</dbReference>
<dbReference type="Pfam" id="PF00395">
    <property type="entry name" value="SLH"/>
    <property type="match status" value="3"/>
</dbReference>
<dbReference type="GO" id="GO:0045490">
    <property type="term" value="P:pectin catabolic process"/>
    <property type="evidence" value="ECO:0007669"/>
    <property type="project" value="TreeGrafter"/>
</dbReference>
<evidence type="ECO:0000313" key="8">
    <source>
        <dbReference type="EMBL" id="RUT35613.1"/>
    </source>
</evidence>
<name>A0A3S1BBI7_9BACL</name>
<keyword evidence="3 4" id="KW-0326">Glycosidase</keyword>
<dbReference type="RefSeq" id="WP_127197313.1">
    <property type="nucleotide sequence ID" value="NZ_RZNX01000001.1"/>
</dbReference>
<dbReference type="PROSITE" id="PS51272">
    <property type="entry name" value="SLH"/>
    <property type="match status" value="3"/>
</dbReference>
<evidence type="ECO:0000256" key="5">
    <source>
        <dbReference type="SAM" id="MobiDB-lite"/>
    </source>
</evidence>
<evidence type="ECO:0000256" key="4">
    <source>
        <dbReference type="RuleBase" id="RU361192"/>
    </source>
</evidence>
<dbReference type="Gene3D" id="2.60.120.260">
    <property type="entry name" value="Galactose-binding domain-like"/>
    <property type="match status" value="2"/>
</dbReference>